<accession>A0A2S6H6M5</accession>
<dbReference type="Proteomes" id="UP000238071">
    <property type="component" value="Unassembled WGS sequence"/>
</dbReference>
<gene>
    <name evidence="1" type="ORF">B0F88_10270</name>
</gene>
<protein>
    <submittedName>
        <fullName evidence="1">Uncharacterized protein</fullName>
    </submittedName>
</protein>
<proteinExistence type="predicted"/>
<reference evidence="1 2" key="1">
    <citation type="submission" date="2018-02" db="EMBL/GenBank/DDBJ databases">
        <title>Subsurface microbial communities from deep shales in Ohio and West Virginia, USA.</title>
        <authorList>
            <person name="Wrighton K."/>
        </authorList>
    </citation>
    <scope>NUCLEOTIDE SEQUENCE [LARGE SCALE GENOMIC DNA]</scope>
    <source>
        <strain evidence="1 2">OWC-G53F</strain>
    </source>
</reference>
<dbReference type="EMBL" id="PTIY01000002">
    <property type="protein sequence ID" value="PPK73091.1"/>
    <property type="molecule type" value="Genomic_DNA"/>
</dbReference>
<name>A0A2S6H6M5_9GAMM</name>
<evidence type="ECO:0000313" key="1">
    <source>
        <dbReference type="EMBL" id="PPK73091.1"/>
    </source>
</evidence>
<keyword evidence="2" id="KW-1185">Reference proteome</keyword>
<dbReference type="AlphaFoldDB" id="A0A2S6H6M5"/>
<organism evidence="1 2">
    <name type="scientific">Methylobacter tundripaludum</name>
    <dbReference type="NCBI Taxonomy" id="173365"/>
    <lineage>
        <taxon>Bacteria</taxon>
        <taxon>Pseudomonadati</taxon>
        <taxon>Pseudomonadota</taxon>
        <taxon>Gammaproteobacteria</taxon>
        <taxon>Methylococcales</taxon>
        <taxon>Methylococcaceae</taxon>
        <taxon>Methylobacter</taxon>
    </lineage>
</organism>
<comment type="caution">
    <text evidence="1">The sequence shown here is derived from an EMBL/GenBank/DDBJ whole genome shotgun (WGS) entry which is preliminary data.</text>
</comment>
<evidence type="ECO:0000313" key="2">
    <source>
        <dbReference type="Proteomes" id="UP000238071"/>
    </source>
</evidence>
<sequence length="115" mass="13288">MILFSLMNATDKGKTVEQNLNSIATLIKEKKTDDLSFIKLHSTLCFLMTRFHKDQCPKLAHFIVSHIRLVIEHPDVAGSPDCRTLYLQLLQQWQNIRATLLEQRTNISTDRKTAH</sequence>